<accession>E6LHD0</accession>
<dbReference type="EMBL" id="AEPV01000068">
    <property type="protein sequence ID" value="EFU73384.1"/>
    <property type="molecule type" value="Genomic_DNA"/>
</dbReference>
<dbReference type="HOGENOM" id="CLU_203809_0_0_9"/>
<proteinExistence type="predicted"/>
<sequence length="69" mass="7809">MSHLAKEEWLESQLLALASESKDYKQKALLVAAKALLAEQQVRLQQAQGQLDGELWSPSQWADEDRTNN</sequence>
<name>E6LHD0_ENTI1</name>
<reference evidence="2 3" key="1">
    <citation type="submission" date="2010-12" db="EMBL/GenBank/DDBJ databases">
        <authorList>
            <person name="Muzny D."/>
            <person name="Qin X."/>
            <person name="Deng J."/>
            <person name="Jiang H."/>
            <person name="Liu Y."/>
            <person name="Qu J."/>
            <person name="Song X.-Z."/>
            <person name="Zhang L."/>
            <person name="Thornton R."/>
            <person name="Coyle M."/>
            <person name="Francisco L."/>
            <person name="Jackson L."/>
            <person name="Javaid M."/>
            <person name="Korchina V."/>
            <person name="Kovar C."/>
            <person name="Mata R."/>
            <person name="Mathew T."/>
            <person name="Ngo R."/>
            <person name="Nguyen L."/>
            <person name="Nguyen N."/>
            <person name="Okwuonu G."/>
            <person name="Ongeri F."/>
            <person name="Pham C."/>
            <person name="Simmons D."/>
            <person name="Wilczek-Boney K."/>
            <person name="Hale W."/>
            <person name="Jakkamsetti A."/>
            <person name="Pham P."/>
            <person name="Ruth R."/>
            <person name="San Lucas F."/>
            <person name="Warren J."/>
            <person name="Zhang J."/>
            <person name="Zhao Z."/>
            <person name="Zhou C."/>
            <person name="Zhu D."/>
            <person name="Lee S."/>
            <person name="Bess C."/>
            <person name="Blankenburg K."/>
            <person name="Forbes L."/>
            <person name="Fu Q."/>
            <person name="Gubbala S."/>
            <person name="Hirani K."/>
            <person name="Jayaseelan J.C."/>
            <person name="Lara F."/>
            <person name="Munidasa M."/>
            <person name="Palculict T."/>
            <person name="Patil S."/>
            <person name="Pu L.-L."/>
            <person name="Saada N."/>
            <person name="Tang L."/>
            <person name="Weissenberger G."/>
            <person name="Zhu Y."/>
            <person name="Hemphill L."/>
            <person name="Shang Y."/>
            <person name="Youmans B."/>
            <person name="Ayvaz T."/>
            <person name="Ross M."/>
            <person name="Santibanez J."/>
            <person name="Aqrawi P."/>
            <person name="Gross S."/>
            <person name="Joshi V."/>
            <person name="Fowler G."/>
            <person name="Nazareth L."/>
            <person name="Reid J."/>
            <person name="Worley K."/>
            <person name="Petrosino J."/>
            <person name="Highlander S."/>
            <person name="Gibbs R."/>
        </authorList>
    </citation>
    <scope>NUCLEOTIDE SEQUENCE [LARGE SCALE GENOMIC DNA]</scope>
    <source>
        <strain evidence="3">DSM 15952 / CCUG 50447 / LMG 22039 / TP 1.5</strain>
    </source>
</reference>
<protein>
    <submittedName>
        <fullName evidence="2">Uncharacterized protein</fullName>
    </submittedName>
</protein>
<dbReference type="STRING" id="888064.HMPREF9088_1770"/>
<comment type="caution">
    <text evidence="2">The sequence shown here is derived from an EMBL/GenBank/DDBJ whole genome shotgun (WGS) entry which is preliminary data.</text>
</comment>
<dbReference type="Proteomes" id="UP000010296">
    <property type="component" value="Unassembled WGS sequence"/>
</dbReference>
<dbReference type="eggNOG" id="ENOG5033B7G">
    <property type="taxonomic scope" value="Bacteria"/>
</dbReference>
<dbReference type="AlphaFoldDB" id="E6LHD0"/>
<dbReference type="RefSeq" id="WP_007208783.1">
    <property type="nucleotide sequence ID" value="NZ_GL622241.1"/>
</dbReference>
<evidence type="ECO:0000313" key="3">
    <source>
        <dbReference type="Proteomes" id="UP000010296"/>
    </source>
</evidence>
<evidence type="ECO:0000313" key="2">
    <source>
        <dbReference type="EMBL" id="EFU73384.1"/>
    </source>
</evidence>
<evidence type="ECO:0000256" key="1">
    <source>
        <dbReference type="SAM" id="MobiDB-lite"/>
    </source>
</evidence>
<organism evidence="2 3">
    <name type="scientific">Enterococcus italicus (strain DSM 15952 / CCUG 50447 / LMG 22039 / TP 1.5)</name>
    <dbReference type="NCBI Taxonomy" id="888064"/>
    <lineage>
        <taxon>Bacteria</taxon>
        <taxon>Bacillati</taxon>
        <taxon>Bacillota</taxon>
        <taxon>Bacilli</taxon>
        <taxon>Lactobacillales</taxon>
        <taxon>Enterococcaceae</taxon>
        <taxon>Enterococcus</taxon>
    </lineage>
</organism>
<keyword evidence="3" id="KW-1185">Reference proteome</keyword>
<feature type="region of interest" description="Disordered" evidence="1">
    <location>
        <begin position="50"/>
        <end position="69"/>
    </location>
</feature>
<gene>
    <name evidence="2" type="ORF">HMPREF9088_1770</name>
</gene>